<dbReference type="VEuPathDB" id="TrichDB:TVAG_225080"/>
<name>A2FML8_TRIV3</name>
<dbReference type="InterPro" id="IPR027107">
    <property type="entry name" value="Tuberin/Ral-act_asu"/>
</dbReference>
<dbReference type="InterPro" id="IPR035974">
    <property type="entry name" value="Rap/Ran-GAP_sf"/>
</dbReference>
<dbReference type="GO" id="GO:0051056">
    <property type="term" value="P:regulation of small GTPase mediated signal transduction"/>
    <property type="evidence" value="ECO:0007669"/>
    <property type="project" value="InterPro"/>
</dbReference>
<dbReference type="STRING" id="5722.A2FML8"/>
<dbReference type="eggNOG" id="KOG3686">
    <property type="taxonomic scope" value="Eukaryota"/>
</dbReference>
<gene>
    <name evidence="3" type="ORF">TVAG_225080</name>
</gene>
<feature type="domain" description="Rap-GAP" evidence="2">
    <location>
        <begin position="973"/>
        <end position="1184"/>
    </location>
</feature>
<dbReference type="EMBL" id="DS113889">
    <property type="protein sequence ID" value="EAX93856.1"/>
    <property type="molecule type" value="Genomic_DNA"/>
</dbReference>
<dbReference type="PANTHER" id="PTHR10063">
    <property type="entry name" value="TUBERIN"/>
    <property type="match status" value="1"/>
</dbReference>
<dbReference type="Proteomes" id="UP000001542">
    <property type="component" value="Unassembled WGS sequence"/>
</dbReference>
<reference evidence="3" key="2">
    <citation type="journal article" date="2007" name="Science">
        <title>Draft genome sequence of the sexually transmitted pathogen Trichomonas vaginalis.</title>
        <authorList>
            <person name="Carlton J.M."/>
            <person name="Hirt R.P."/>
            <person name="Silva J.C."/>
            <person name="Delcher A.L."/>
            <person name="Schatz M."/>
            <person name="Zhao Q."/>
            <person name="Wortman J.R."/>
            <person name="Bidwell S.L."/>
            <person name="Alsmark U.C.M."/>
            <person name="Besteiro S."/>
            <person name="Sicheritz-Ponten T."/>
            <person name="Noel C.J."/>
            <person name="Dacks J.B."/>
            <person name="Foster P.G."/>
            <person name="Simillion C."/>
            <person name="Van de Peer Y."/>
            <person name="Miranda-Saavedra D."/>
            <person name="Barton G.J."/>
            <person name="Westrop G.D."/>
            <person name="Mueller S."/>
            <person name="Dessi D."/>
            <person name="Fiori P.L."/>
            <person name="Ren Q."/>
            <person name="Paulsen I."/>
            <person name="Zhang H."/>
            <person name="Bastida-Corcuera F.D."/>
            <person name="Simoes-Barbosa A."/>
            <person name="Brown M.T."/>
            <person name="Hayes R.D."/>
            <person name="Mukherjee M."/>
            <person name="Okumura C.Y."/>
            <person name="Schneider R."/>
            <person name="Smith A.J."/>
            <person name="Vanacova S."/>
            <person name="Villalvazo M."/>
            <person name="Haas B.J."/>
            <person name="Pertea M."/>
            <person name="Feldblyum T.V."/>
            <person name="Utterback T.R."/>
            <person name="Shu C.L."/>
            <person name="Osoegawa K."/>
            <person name="de Jong P.J."/>
            <person name="Hrdy I."/>
            <person name="Horvathova L."/>
            <person name="Zubacova Z."/>
            <person name="Dolezal P."/>
            <person name="Malik S.B."/>
            <person name="Logsdon J.M. Jr."/>
            <person name="Henze K."/>
            <person name="Gupta A."/>
            <person name="Wang C.C."/>
            <person name="Dunne R.L."/>
            <person name="Upcroft J.A."/>
            <person name="Upcroft P."/>
            <person name="White O."/>
            <person name="Salzberg S.L."/>
            <person name="Tang P."/>
            <person name="Chiu C.-H."/>
            <person name="Lee Y.-S."/>
            <person name="Embley T.M."/>
            <person name="Coombs G.H."/>
            <person name="Mottram J.C."/>
            <person name="Tachezy J."/>
            <person name="Fraser-Liggett C.M."/>
            <person name="Johnson P.J."/>
        </authorList>
    </citation>
    <scope>NUCLEOTIDE SEQUENCE [LARGE SCALE GENOMIC DNA]</scope>
    <source>
        <strain evidence="3">G3</strain>
    </source>
</reference>
<dbReference type="Gene3D" id="3.40.50.11210">
    <property type="entry name" value="Rap/Ran-GAP"/>
    <property type="match status" value="1"/>
</dbReference>
<accession>A2FML8</accession>
<dbReference type="AlphaFoldDB" id="A2FML8"/>
<dbReference type="SUPFAM" id="SSF111347">
    <property type="entry name" value="Rap/Ran-GAP"/>
    <property type="match status" value="1"/>
</dbReference>
<dbReference type="InParanoid" id="A2FML8"/>
<reference evidence="3" key="1">
    <citation type="submission" date="2006-10" db="EMBL/GenBank/DDBJ databases">
        <authorList>
            <person name="Amadeo P."/>
            <person name="Zhao Q."/>
            <person name="Wortman J."/>
            <person name="Fraser-Liggett C."/>
            <person name="Carlton J."/>
        </authorList>
    </citation>
    <scope>NUCLEOTIDE SEQUENCE</scope>
    <source>
        <strain evidence="3">G3</strain>
    </source>
</reference>
<keyword evidence="4" id="KW-1185">Reference proteome</keyword>
<dbReference type="GO" id="GO:0005737">
    <property type="term" value="C:cytoplasm"/>
    <property type="evidence" value="ECO:0000318"/>
    <property type="project" value="GO_Central"/>
</dbReference>
<evidence type="ECO:0000313" key="3">
    <source>
        <dbReference type="EMBL" id="EAX93856.1"/>
    </source>
</evidence>
<dbReference type="PROSITE" id="PS50085">
    <property type="entry name" value="RAPGAP"/>
    <property type="match status" value="1"/>
</dbReference>
<evidence type="ECO:0000256" key="1">
    <source>
        <dbReference type="ARBA" id="ARBA00022468"/>
    </source>
</evidence>
<dbReference type="InterPro" id="IPR000331">
    <property type="entry name" value="Rap/Ran_GAP_dom"/>
</dbReference>
<protein>
    <submittedName>
        <fullName evidence="3">Rap/ran-GAP family protein</fullName>
    </submittedName>
</protein>
<dbReference type="GO" id="GO:0005096">
    <property type="term" value="F:GTPase activator activity"/>
    <property type="evidence" value="ECO:0000318"/>
    <property type="project" value="GO_Central"/>
</dbReference>
<keyword evidence="1" id="KW-0343">GTPase activation</keyword>
<dbReference type="OrthoDB" id="19311at2759"/>
<evidence type="ECO:0000259" key="2">
    <source>
        <dbReference type="PROSITE" id="PS50085"/>
    </source>
</evidence>
<dbReference type="RefSeq" id="XP_001306786.1">
    <property type="nucleotide sequence ID" value="XM_001306785.1"/>
</dbReference>
<dbReference type="KEGG" id="tva:4751581"/>
<dbReference type="FunFam" id="3.40.50.11210:FF:000001">
    <property type="entry name" value="Ral GTPase-activating protein subunit alpha-1 isoform 1"/>
    <property type="match status" value="1"/>
</dbReference>
<dbReference type="GO" id="GO:0005634">
    <property type="term" value="C:nucleus"/>
    <property type="evidence" value="ECO:0007669"/>
    <property type="project" value="InterPro"/>
</dbReference>
<sequence length="1198" mass="138375">MPPLHPYEIYVQKILYDKAFDMDAFMRDDFRDFFVSINDYLELFSGGKDEGIFRKKKFVNTVELVTTMRLVIQRSMPENYERSTILKLSSIFKILLHPLSTDSGREAAVAVLLELLKHIKKEHMGQVHHALYYAIPWSRFARDNEKDEFAKFFGQNTYIKSNPKEENSIDITKCLGILRSFLNFLKVNWKLFPRETSRILFENILIIVYPTIAEEAYLPPPPIGFQFPPPQEINSIIFNFLGDISQQNPDLTFLFNPAITMFIVKLFTKEQTLSSENFKSILMFVNYLVSIKEFLEPLVKSGETLFLSLLNIANFADQHSVDKEVLSLSNELRFSFIMILVTTKGVDTGFDMILELIENQRFIGNSIALFLSTFSYILMSGEVTKVEIDFVKKIIGKNPMYIASLMKYSRYMAVYSLPLILKLNKEDSQKNSDYYLQKSQRTKQVTNYDWFCKNCNLIFTSPHLCEPPALSLSTLEEETKKIKYLIVTPLNIDKLEENQKYMKKFEKFTNLYEDEKDENQKMMEFAVFVSYHATLNSITNIPPEMKSNENKKLFYFDSYKKLLKYSNQTDSFNLLDAILSSPKSRSITAFSLHNAWKNSLMDFFNIDKEIALRAASNYIFSGYTNYESLLDKLIAATNEIQSCTEFNVSLSRMMPLLSDQQRSKSFEILKKWVVNQKPSIISPLIVTLLFEKFFDRKVLIDMLIKITNGLCNVTTLCLLSAIEEFNADDCQKLIENVMNLPPVSKPEDIDKRILLYGVISSMIIKTKIDSRKFLTFLSNYSKNNLINENDNERRLNIEVITNICVTFANLKDHEECHPSSLEVVPVDDKSKILVTKDNSVLHFKKEENDSVLLESETYSGHFQYKFQKNKDIADVTPVRHSIEFNNTCKLSDVDMQRQLDFTNSVCKLFGLPDQCQSKPPQKQVNTTDIFPLPQIPEIKLDSPSVMASLGIDRQKVSTLKDDEGTTKILNININRLQTSTFKYPIKCACIFVSEKNMTQEQILTCKLENTSPDFREFVSNLGDLVDINTHVGYDGGLDPSNVSMTPYYCDESFEIMVHTGPMMANREDDKQQVYKKRHIGNDHITIVYLDSASCSDYNIQTITSQFNQVHILIMRLPNGLFRVESRKKAEVSMFGPLVQISIISKKYLSKFVMKTIENAQIVLNMVQQPLSFPYMHRRISIENIVKNATENPSRLFML</sequence>
<organism evidence="3 4">
    <name type="scientific">Trichomonas vaginalis (strain ATCC PRA-98 / G3)</name>
    <dbReference type="NCBI Taxonomy" id="412133"/>
    <lineage>
        <taxon>Eukaryota</taxon>
        <taxon>Metamonada</taxon>
        <taxon>Parabasalia</taxon>
        <taxon>Trichomonadida</taxon>
        <taxon>Trichomonadidae</taxon>
        <taxon>Trichomonas</taxon>
    </lineage>
</organism>
<dbReference type="PANTHER" id="PTHR10063:SF11">
    <property type="entry name" value="RHO GTPASE-ACTIVATING PROTEIN CG5521-RELATED"/>
    <property type="match status" value="1"/>
</dbReference>
<proteinExistence type="predicted"/>
<dbReference type="Pfam" id="PF02145">
    <property type="entry name" value="Rap_GAP"/>
    <property type="match status" value="1"/>
</dbReference>
<dbReference type="VEuPathDB" id="TrichDB:TVAGG3_0308560"/>
<evidence type="ECO:0000313" key="4">
    <source>
        <dbReference type="Proteomes" id="UP000001542"/>
    </source>
</evidence>